<proteinExistence type="predicted"/>
<evidence type="ECO:0008006" key="4">
    <source>
        <dbReference type="Google" id="ProtNLM"/>
    </source>
</evidence>
<keyword evidence="3" id="KW-1185">Reference proteome</keyword>
<evidence type="ECO:0000313" key="3">
    <source>
        <dbReference type="Proteomes" id="UP001231518"/>
    </source>
</evidence>
<name>A0AAD7Z120_MYTSE</name>
<feature type="region of interest" description="Disordered" evidence="1">
    <location>
        <begin position="119"/>
        <end position="185"/>
    </location>
</feature>
<protein>
    <recommendedName>
        <fullName evidence="4">Regulatory protein zeste</fullName>
    </recommendedName>
</protein>
<sequence length="257" mass="29246">MAGRPSYAQLARLIEYMEEHPQLAKGRMRCNVGRHETQLKWEELTNILNNIEGVEKSSKQWSRPRAPQWSRFWADKKYGLKRRQVAQRNAAAYRLRYGLDDEAPPLSSLDDRILSLLDGKKREQPKPPAAKRAVEQPKAGPSRARTTAARGRPIATRARSNAARARATATRPRSTAARARTARNTGAVLRRSTRIRVRNLRTLERRRLINIEEKRVQAETVQAIGWCKVAKAIKRMARAVVSCGEIIADAVMHRDIM</sequence>
<dbReference type="AlphaFoldDB" id="A0AAD7Z120"/>
<feature type="compositionally biased region" description="Low complexity" evidence="1">
    <location>
        <begin position="155"/>
        <end position="185"/>
    </location>
</feature>
<gene>
    <name evidence="2" type="ORF">PYW07_000119</name>
</gene>
<reference evidence="2" key="1">
    <citation type="submission" date="2023-03" db="EMBL/GenBank/DDBJ databases">
        <title>Chromosome-level genomes of two armyworms, Mythimna separata and Mythimna loreyi, provide insights into the biosynthesis and reception of sex pheromones.</title>
        <authorList>
            <person name="Zhao H."/>
        </authorList>
    </citation>
    <scope>NUCLEOTIDE SEQUENCE</scope>
    <source>
        <strain evidence="2">BeijingLab</strain>
        <tissue evidence="2">Pupa</tissue>
    </source>
</reference>
<evidence type="ECO:0000256" key="1">
    <source>
        <dbReference type="SAM" id="MobiDB-lite"/>
    </source>
</evidence>
<evidence type="ECO:0000313" key="2">
    <source>
        <dbReference type="EMBL" id="KAJ8736848.1"/>
    </source>
</evidence>
<dbReference type="EMBL" id="JARGEI010000001">
    <property type="protein sequence ID" value="KAJ8736848.1"/>
    <property type="molecule type" value="Genomic_DNA"/>
</dbReference>
<comment type="caution">
    <text evidence="2">The sequence shown here is derived from an EMBL/GenBank/DDBJ whole genome shotgun (WGS) entry which is preliminary data.</text>
</comment>
<accession>A0AAD7Z120</accession>
<dbReference type="Proteomes" id="UP001231518">
    <property type="component" value="Chromosome 1"/>
</dbReference>
<organism evidence="2 3">
    <name type="scientific">Mythimna separata</name>
    <name type="common">Oriental armyworm</name>
    <name type="synonym">Pseudaletia separata</name>
    <dbReference type="NCBI Taxonomy" id="271217"/>
    <lineage>
        <taxon>Eukaryota</taxon>
        <taxon>Metazoa</taxon>
        <taxon>Ecdysozoa</taxon>
        <taxon>Arthropoda</taxon>
        <taxon>Hexapoda</taxon>
        <taxon>Insecta</taxon>
        <taxon>Pterygota</taxon>
        <taxon>Neoptera</taxon>
        <taxon>Endopterygota</taxon>
        <taxon>Lepidoptera</taxon>
        <taxon>Glossata</taxon>
        <taxon>Ditrysia</taxon>
        <taxon>Noctuoidea</taxon>
        <taxon>Noctuidae</taxon>
        <taxon>Noctuinae</taxon>
        <taxon>Hadenini</taxon>
        <taxon>Mythimna</taxon>
    </lineage>
</organism>